<keyword evidence="4 9" id="KW-0274">FAD</keyword>
<dbReference type="Proteomes" id="UP000235162">
    <property type="component" value="Unassembled WGS sequence"/>
</dbReference>
<feature type="domain" description="Acyl-CoA dehydrogenase/oxidase N-terminal" evidence="12">
    <location>
        <begin position="15"/>
        <end position="127"/>
    </location>
</feature>
<reference evidence="13 14" key="1">
    <citation type="submission" date="2018-01" db="EMBL/GenBank/DDBJ databases">
        <title>The draft genome sequence of Halioglobus japonicus S1-36.</title>
        <authorList>
            <person name="Du Z.-J."/>
            <person name="Shi M.-J."/>
        </authorList>
    </citation>
    <scope>NUCLEOTIDE SEQUENCE [LARGE SCALE GENOMIC DNA]</scope>
    <source>
        <strain evidence="13 14">S1-36</strain>
    </source>
</reference>
<dbReference type="Pfam" id="PF02770">
    <property type="entry name" value="Acyl-CoA_dh_M"/>
    <property type="match status" value="1"/>
</dbReference>
<dbReference type="Gene3D" id="1.10.540.10">
    <property type="entry name" value="Acyl-CoA dehydrogenase/oxidase, N-terminal domain"/>
    <property type="match status" value="1"/>
</dbReference>
<dbReference type="Pfam" id="PF00441">
    <property type="entry name" value="Acyl-CoA_dh_1"/>
    <property type="match status" value="1"/>
</dbReference>
<dbReference type="InterPro" id="IPR046373">
    <property type="entry name" value="Acyl-CoA_Oxase/DH_mid-dom_sf"/>
</dbReference>
<evidence type="ECO:0000256" key="2">
    <source>
        <dbReference type="ARBA" id="ARBA00009347"/>
    </source>
</evidence>
<evidence type="ECO:0000256" key="1">
    <source>
        <dbReference type="ARBA" id="ARBA00001974"/>
    </source>
</evidence>
<keyword evidence="14" id="KW-1185">Reference proteome</keyword>
<dbReference type="Gene3D" id="1.20.140.10">
    <property type="entry name" value="Butyryl-CoA Dehydrogenase, subunit A, domain 3"/>
    <property type="match status" value="1"/>
</dbReference>
<dbReference type="Pfam" id="PF02771">
    <property type="entry name" value="Acyl-CoA_dh_N"/>
    <property type="match status" value="1"/>
</dbReference>
<dbReference type="AlphaFoldDB" id="A0AAP8SNX7"/>
<dbReference type="FunFam" id="1.20.140.10:FF:000004">
    <property type="entry name" value="Acyl-CoA dehydrogenase FadE25"/>
    <property type="match status" value="1"/>
</dbReference>
<proteinExistence type="inferred from homology"/>
<dbReference type="SUPFAM" id="SSF47203">
    <property type="entry name" value="Acyl-CoA dehydrogenase C-terminal domain-like"/>
    <property type="match status" value="1"/>
</dbReference>
<dbReference type="GO" id="GO:0050660">
    <property type="term" value="F:flavin adenine dinucleotide binding"/>
    <property type="evidence" value="ECO:0007669"/>
    <property type="project" value="InterPro"/>
</dbReference>
<organism evidence="13 14">
    <name type="scientific">Halioglobus japonicus</name>
    <dbReference type="NCBI Taxonomy" id="930805"/>
    <lineage>
        <taxon>Bacteria</taxon>
        <taxon>Pseudomonadati</taxon>
        <taxon>Pseudomonadota</taxon>
        <taxon>Gammaproteobacteria</taxon>
        <taxon>Cellvibrionales</taxon>
        <taxon>Halieaceae</taxon>
        <taxon>Halioglobus</taxon>
    </lineage>
</organism>
<comment type="cofactor">
    <cofactor evidence="1 9">
        <name>FAD</name>
        <dbReference type="ChEBI" id="CHEBI:57692"/>
    </cofactor>
</comment>
<comment type="catalytic activity">
    <reaction evidence="5">
        <text>3-sulfinopropanoyl-CoA + H2O = propanoyl-CoA + sulfite + H(+)</text>
        <dbReference type="Rhea" id="RHEA:41624"/>
        <dbReference type="ChEBI" id="CHEBI:15377"/>
        <dbReference type="ChEBI" id="CHEBI:15378"/>
        <dbReference type="ChEBI" id="CHEBI:17359"/>
        <dbReference type="ChEBI" id="CHEBI:57392"/>
        <dbReference type="ChEBI" id="CHEBI:78349"/>
        <dbReference type="EC" id="3.13.1.4"/>
    </reaction>
    <physiologicalReaction direction="left-to-right" evidence="5">
        <dbReference type="Rhea" id="RHEA:41625"/>
    </physiologicalReaction>
</comment>
<evidence type="ECO:0000256" key="7">
    <source>
        <dbReference type="ARBA" id="ARBA00068311"/>
    </source>
</evidence>
<sequence length="371" mass="40018">MSKAQQAPMFDLTLSEEQLMFRDTLQRLADNDMRALAKSADVSGESPVGFYAQAAELGLTMLPIPEALGGSGMGRSPVSNALIMEDLARGDMSLALGAVMPQAFVNTLLDQGSDAQREQYLPKFCEGVFVPATTALLEPRATFDPEQLACTARRTESGYVLNGKKCMVPLGLDAELLLVIASVEGEGAAAFIVEGTPEGMTRAAETHMGLRSLRLASLEFTDVTLPAESILGAGEFDLQRFVDLSRIGICALAVGVGQSVLDYTKVYVNEREAFGEPISNRQSVAFKVADMAIELEAMRLMTWRAASLAEQGKAFHEQAYLAKVACGRYAMQIGTDGVQLLGGHGYCREHPVEMWYRNMRSIALLDGVASV</sequence>
<dbReference type="InterPro" id="IPR009075">
    <property type="entry name" value="AcylCo_DH/oxidase_C"/>
</dbReference>
<dbReference type="Gene3D" id="2.40.110.10">
    <property type="entry name" value="Butyryl-CoA Dehydrogenase, subunit A, domain 2"/>
    <property type="match status" value="1"/>
</dbReference>
<keyword evidence="9" id="KW-0560">Oxidoreductase</keyword>
<accession>A0AAP8SNX7</accession>
<dbReference type="PANTHER" id="PTHR43884:SF12">
    <property type="entry name" value="ISOVALERYL-COA DEHYDROGENASE, MITOCHONDRIAL-RELATED"/>
    <property type="match status" value="1"/>
</dbReference>
<protein>
    <recommendedName>
        <fullName evidence="7">3-sulfinopropanoyl-CoA desulfinase</fullName>
        <ecNumber evidence="6">3.13.1.4</ecNumber>
    </recommendedName>
    <alternativeName>
        <fullName evidence="8">3-sulfinopropionyl coenzyme A desulfinase</fullName>
    </alternativeName>
</protein>
<dbReference type="KEGG" id="hja:BST95_07280"/>
<evidence type="ECO:0000256" key="9">
    <source>
        <dbReference type="RuleBase" id="RU362125"/>
    </source>
</evidence>
<evidence type="ECO:0000256" key="3">
    <source>
        <dbReference type="ARBA" id="ARBA00022630"/>
    </source>
</evidence>
<dbReference type="InterPro" id="IPR013786">
    <property type="entry name" value="AcylCoA_DH/ox_N"/>
</dbReference>
<comment type="similarity">
    <text evidence="2 9">Belongs to the acyl-CoA dehydrogenase family.</text>
</comment>
<dbReference type="InterPro" id="IPR037069">
    <property type="entry name" value="AcylCoA_DH/ox_N_sf"/>
</dbReference>
<dbReference type="EC" id="3.13.1.4" evidence="6"/>
<dbReference type="GO" id="GO:0003995">
    <property type="term" value="F:acyl-CoA dehydrogenase activity"/>
    <property type="evidence" value="ECO:0007669"/>
    <property type="project" value="TreeGrafter"/>
</dbReference>
<dbReference type="PANTHER" id="PTHR43884">
    <property type="entry name" value="ACYL-COA DEHYDROGENASE"/>
    <property type="match status" value="1"/>
</dbReference>
<dbReference type="EMBL" id="PKUR01000002">
    <property type="protein sequence ID" value="PLW86941.1"/>
    <property type="molecule type" value="Genomic_DNA"/>
</dbReference>
<evidence type="ECO:0000259" key="11">
    <source>
        <dbReference type="Pfam" id="PF02770"/>
    </source>
</evidence>
<evidence type="ECO:0000256" key="8">
    <source>
        <dbReference type="ARBA" id="ARBA00075603"/>
    </source>
</evidence>
<comment type="caution">
    <text evidence="13">The sequence shown here is derived from an EMBL/GenBank/DDBJ whole genome shotgun (WGS) entry which is preliminary data.</text>
</comment>
<dbReference type="InterPro" id="IPR009100">
    <property type="entry name" value="AcylCoA_DH/oxidase_NM_dom_sf"/>
</dbReference>
<evidence type="ECO:0000256" key="5">
    <source>
        <dbReference type="ARBA" id="ARBA00052938"/>
    </source>
</evidence>
<feature type="domain" description="Acyl-CoA dehydrogenase/oxidase C-terminal" evidence="10">
    <location>
        <begin position="240"/>
        <end position="368"/>
    </location>
</feature>
<evidence type="ECO:0000313" key="14">
    <source>
        <dbReference type="Proteomes" id="UP000235162"/>
    </source>
</evidence>
<dbReference type="InterPro" id="IPR036250">
    <property type="entry name" value="AcylCo_DH-like_C"/>
</dbReference>
<name>A0AAP8SNX7_9GAMM</name>
<evidence type="ECO:0000256" key="6">
    <source>
        <dbReference type="ARBA" id="ARBA00066461"/>
    </source>
</evidence>
<feature type="domain" description="Acyl-CoA oxidase/dehydrogenase middle" evidence="11">
    <location>
        <begin position="135"/>
        <end position="223"/>
    </location>
</feature>
<evidence type="ECO:0000259" key="10">
    <source>
        <dbReference type="Pfam" id="PF00441"/>
    </source>
</evidence>
<evidence type="ECO:0000313" key="13">
    <source>
        <dbReference type="EMBL" id="PLW86941.1"/>
    </source>
</evidence>
<gene>
    <name evidence="13" type="ORF">C0029_06325</name>
</gene>
<evidence type="ECO:0000259" key="12">
    <source>
        <dbReference type="Pfam" id="PF02771"/>
    </source>
</evidence>
<dbReference type="SUPFAM" id="SSF56645">
    <property type="entry name" value="Acyl-CoA dehydrogenase NM domain-like"/>
    <property type="match status" value="1"/>
</dbReference>
<keyword evidence="3 9" id="KW-0285">Flavoprotein</keyword>
<dbReference type="InterPro" id="IPR006091">
    <property type="entry name" value="Acyl-CoA_Oxase/DH_mid-dom"/>
</dbReference>
<evidence type="ECO:0000256" key="4">
    <source>
        <dbReference type="ARBA" id="ARBA00022827"/>
    </source>
</evidence>